<comment type="caution">
    <text evidence="3">The sequence shown here is derived from an EMBL/GenBank/DDBJ whole genome shotgun (WGS) entry which is preliminary data.</text>
</comment>
<keyword evidence="1" id="KW-0677">Repeat</keyword>
<dbReference type="SUPFAM" id="SSF141571">
    <property type="entry name" value="Pentapeptide repeat-like"/>
    <property type="match status" value="1"/>
</dbReference>
<dbReference type="RefSeq" id="WP_332615316.1">
    <property type="nucleotide sequence ID" value="NZ_JAXGFP010000002.1"/>
</dbReference>
<dbReference type="InterPro" id="IPR001646">
    <property type="entry name" value="5peptide_repeat"/>
</dbReference>
<feature type="chain" id="PRO_5046473456" evidence="2">
    <location>
        <begin position="27"/>
        <end position="219"/>
    </location>
</feature>
<dbReference type="PANTHER" id="PTHR47485:SF1">
    <property type="entry name" value="THYLAKOID LUMENAL 17.4 KDA PROTEIN, CHLOROPLASTIC"/>
    <property type="match status" value="1"/>
</dbReference>
<name>A0ABU7YWT8_9GAMM</name>
<evidence type="ECO:0000256" key="1">
    <source>
        <dbReference type="ARBA" id="ARBA00022737"/>
    </source>
</evidence>
<evidence type="ECO:0000313" key="4">
    <source>
        <dbReference type="Proteomes" id="UP001355056"/>
    </source>
</evidence>
<dbReference type="Proteomes" id="UP001355056">
    <property type="component" value="Unassembled WGS sequence"/>
</dbReference>
<keyword evidence="4" id="KW-1185">Reference proteome</keyword>
<protein>
    <submittedName>
        <fullName evidence="3">Pentapeptide repeat-containing protein</fullName>
    </submittedName>
</protein>
<reference evidence="3 4" key="1">
    <citation type="journal article" date="2016" name="Int. J. Syst. Evol. Microbiol.">
        <title>Lysobacter erysipheiresistens sp. nov., an antagonist of powdery mildew, isolated from tobacco-cultivated soil.</title>
        <authorList>
            <person name="Xie B."/>
            <person name="Li T."/>
            <person name="Lin X."/>
            <person name="Wang C.J."/>
            <person name="Chen Y.J."/>
            <person name="Liu W.J."/>
            <person name="Zhao Z.W."/>
        </authorList>
    </citation>
    <scope>NUCLEOTIDE SEQUENCE [LARGE SCALE GENOMIC DNA]</scope>
    <source>
        <strain evidence="3 4">RS-LYSO-3</strain>
    </source>
</reference>
<accession>A0ABU7YWT8</accession>
<proteinExistence type="predicted"/>
<dbReference type="Pfam" id="PF00805">
    <property type="entry name" value="Pentapeptide"/>
    <property type="match status" value="1"/>
</dbReference>
<keyword evidence="2" id="KW-0732">Signal</keyword>
<dbReference type="Gene3D" id="2.160.20.80">
    <property type="entry name" value="E3 ubiquitin-protein ligase SopA"/>
    <property type="match status" value="1"/>
</dbReference>
<feature type="signal peptide" evidence="2">
    <location>
        <begin position="1"/>
        <end position="26"/>
    </location>
</feature>
<dbReference type="EMBL" id="JAXGFP010000002">
    <property type="protein sequence ID" value="MEG3183390.1"/>
    <property type="molecule type" value="Genomic_DNA"/>
</dbReference>
<sequence>MTLRRSRLMLAGGGLLLAFLATPAFAQSVDVDANGNVRVDSGNGTVVRAGQDGADVHTNGARIEADGRQDISSRSGDYRNDGDNVQRGRVDVRADGGVHVTGADGGRATTTVGGRTITSGSAAGGTLSYVNQDLDESNFSGRRMAGAAFVNSELNRTDFRNTILVGANFANAELVDADFRGANLRNANLVNAELSGARFDGATWVDGRVCNSGSVGGCR</sequence>
<evidence type="ECO:0000256" key="2">
    <source>
        <dbReference type="SAM" id="SignalP"/>
    </source>
</evidence>
<gene>
    <name evidence="3" type="ORF">SNE34_05145</name>
</gene>
<dbReference type="PANTHER" id="PTHR47485">
    <property type="entry name" value="THYLAKOID LUMENAL 17.4 KDA PROTEIN, CHLOROPLASTIC"/>
    <property type="match status" value="1"/>
</dbReference>
<organism evidence="3 4">
    <name type="scientific">Novilysobacter erysipheiresistens</name>
    <dbReference type="NCBI Taxonomy" id="1749332"/>
    <lineage>
        <taxon>Bacteria</taxon>
        <taxon>Pseudomonadati</taxon>
        <taxon>Pseudomonadota</taxon>
        <taxon>Gammaproteobacteria</taxon>
        <taxon>Lysobacterales</taxon>
        <taxon>Lysobacteraceae</taxon>
        <taxon>Novilysobacter</taxon>
    </lineage>
</organism>
<evidence type="ECO:0000313" key="3">
    <source>
        <dbReference type="EMBL" id="MEG3183390.1"/>
    </source>
</evidence>